<feature type="domain" description="SSD" evidence="8">
    <location>
        <begin position="553"/>
        <end position="681"/>
    </location>
</feature>
<dbReference type="GO" id="GO:0005886">
    <property type="term" value="C:plasma membrane"/>
    <property type="evidence" value="ECO:0007669"/>
    <property type="project" value="UniProtKB-SubCell"/>
</dbReference>
<evidence type="ECO:0000256" key="3">
    <source>
        <dbReference type="ARBA" id="ARBA00022475"/>
    </source>
</evidence>
<evidence type="ECO:0000256" key="4">
    <source>
        <dbReference type="ARBA" id="ARBA00022692"/>
    </source>
</evidence>
<dbReference type="PROSITE" id="PS50156">
    <property type="entry name" value="SSD"/>
    <property type="match status" value="2"/>
</dbReference>
<dbReference type="PANTHER" id="PTHR33406">
    <property type="entry name" value="MEMBRANE PROTEIN MJ1562-RELATED"/>
    <property type="match status" value="1"/>
</dbReference>
<feature type="transmembrane region" description="Helical" evidence="7">
    <location>
        <begin position="382"/>
        <end position="404"/>
    </location>
</feature>
<feature type="transmembrane region" description="Helical" evidence="7">
    <location>
        <begin position="525"/>
        <end position="543"/>
    </location>
</feature>
<organism evidence="9">
    <name type="scientific">uncultured Mycobacterium sp</name>
    <dbReference type="NCBI Taxonomy" id="171292"/>
    <lineage>
        <taxon>Bacteria</taxon>
        <taxon>Bacillati</taxon>
        <taxon>Actinomycetota</taxon>
        <taxon>Actinomycetes</taxon>
        <taxon>Mycobacteriales</taxon>
        <taxon>Mycobacteriaceae</taxon>
        <taxon>Mycobacterium</taxon>
        <taxon>environmental samples</taxon>
    </lineage>
</organism>
<feature type="transmembrane region" description="Helical" evidence="7">
    <location>
        <begin position="550"/>
        <end position="574"/>
    </location>
</feature>
<feature type="transmembrane region" description="Helical" evidence="7">
    <location>
        <begin position="287"/>
        <end position="311"/>
    </location>
</feature>
<dbReference type="Gene3D" id="1.20.1640.10">
    <property type="entry name" value="Multidrug efflux transporter AcrB transmembrane domain"/>
    <property type="match status" value="2"/>
</dbReference>
<feature type="transmembrane region" description="Helical" evidence="7">
    <location>
        <begin position="323"/>
        <end position="346"/>
    </location>
</feature>
<dbReference type="SUPFAM" id="SSF82866">
    <property type="entry name" value="Multidrug efflux transporter AcrB transmembrane domain"/>
    <property type="match status" value="2"/>
</dbReference>
<feature type="transmembrane region" description="Helical" evidence="7">
    <location>
        <begin position="183"/>
        <end position="204"/>
    </location>
</feature>
<feature type="domain" description="SSD" evidence="8">
    <location>
        <begin position="227"/>
        <end position="344"/>
    </location>
</feature>
<dbReference type="InterPro" id="IPR004869">
    <property type="entry name" value="MMPL_dom"/>
</dbReference>
<feature type="transmembrane region" description="Helical" evidence="7">
    <location>
        <begin position="673"/>
        <end position="691"/>
    </location>
</feature>
<accession>A0A1Y5PD62</accession>
<evidence type="ECO:0000256" key="5">
    <source>
        <dbReference type="ARBA" id="ARBA00022989"/>
    </source>
</evidence>
<evidence type="ECO:0000256" key="1">
    <source>
        <dbReference type="ARBA" id="ARBA00004651"/>
    </source>
</evidence>
<keyword evidence="4 7" id="KW-0812">Transmembrane</keyword>
<proteinExistence type="inferred from homology"/>
<dbReference type="InterPro" id="IPR000731">
    <property type="entry name" value="SSD"/>
</dbReference>
<name>A0A1Y5PD62_9MYCO</name>
<keyword evidence="5 7" id="KW-1133">Transmembrane helix</keyword>
<protein>
    <submittedName>
        <fullName evidence="9">MMPL domain protein</fullName>
    </submittedName>
</protein>
<evidence type="ECO:0000256" key="2">
    <source>
        <dbReference type="ARBA" id="ARBA00010157"/>
    </source>
</evidence>
<keyword evidence="6 7" id="KW-0472">Membrane</keyword>
<dbReference type="PANTHER" id="PTHR33406:SF6">
    <property type="entry name" value="MEMBRANE PROTEIN YDGH-RELATED"/>
    <property type="match status" value="1"/>
</dbReference>
<sequence>MLWAMHRGPDGRRPLWDRIGELVSSRHSWLLALIVAFIGGGLMGAIGQSSSAEQSPVSLPPSAESAKVAALRTEFPGGESAPAILVVTRTDGGALTPADLAAAEAARGRMVAAAGSGGPPIPVAASDDGKAALAPVPVAATLSGFALNDEVKALRQAAKAGLPADLAVNVTGGPAFGADIANAFAGANITLLAVTGAVVALLLIVTYRSPVLWLVPLLVIAFADRVAAVLGSAIAGATGLAADGSTSGITSVLVFGAGTNYALLLISRYREELHHATGHRQALRTAVRFAGPAIAASNATVVLALLTLLFASSPSTRSLGVQAASGLLVAAVFVLLMLPPLLALFGPKLFWPFIPRVGNEDVADTGAWHRVADWVSHHAGRVTIVATAVLAVLATGLLATPVGLNQIDQFRVSADSVAGYRTLSAHFPSGLTDPTRVIGSTDKSAAVDQAIAATPGVVSVNPAGQSDNGLTQWQVVINAEPASQAAFDTIAALRDSVHRADPVGLVGGSDAQALDARDAAIRDRWVVIPAILVVVLAVLYILLRAALAPLVLVAATVLSTMAALGLGGWVSVHLLGFPALDNTTPLFAFLFLVALGVDYTIFLVTRAREETPRFGTRGGIVRAVSATGAVITSAGIVLAAVFAVLGVLPLIVLTQLGIIVGLGILLDTFVVRTVVIPALFTLIGPAIWWPAFTRSEIEPAEARTVVA</sequence>
<feature type="transmembrane region" description="Helical" evidence="7">
    <location>
        <begin position="211"/>
        <end position="235"/>
    </location>
</feature>
<dbReference type="Pfam" id="PF03176">
    <property type="entry name" value="MMPL"/>
    <property type="match status" value="2"/>
</dbReference>
<reference evidence="9" key="1">
    <citation type="submission" date="2016-03" db="EMBL/GenBank/DDBJ databases">
        <authorList>
            <person name="Ploux O."/>
        </authorList>
    </citation>
    <scope>NUCLEOTIDE SEQUENCE</scope>
    <source>
        <strain evidence="9">UC10</strain>
    </source>
</reference>
<dbReference type="InterPro" id="IPR050545">
    <property type="entry name" value="Mycobact_MmpL"/>
</dbReference>
<feature type="transmembrane region" description="Helical" evidence="7">
    <location>
        <begin position="586"/>
        <end position="607"/>
    </location>
</feature>
<feature type="transmembrane region" description="Helical" evidence="7">
    <location>
        <begin position="247"/>
        <end position="266"/>
    </location>
</feature>
<comment type="similarity">
    <text evidence="2">Belongs to the resistance-nodulation-cell division (RND) (TC 2.A.6) family. MmpL subfamily.</text>
</comment>
<feature type="transmembrane region" description="Helical" evidence="7">
    <location>
        <begin position="28"/>
        <end position="46"/>
    </location>
</feature>
<comment type="subcellular location">
    <subcellularLocation>
        <location evidence="1">Cell membrane</location>
        <topology evidence="1">Multi-pass membrane protein</topology>
    </subcellularLocation>
</comment>
<evidence type="ECO:0000256" key="6">
    <source>
        <dbReference type="ARBA" id="ARBA00023136"/>
    </source>
</evidence>
<evidence type="ECO:0000259" key="8">
    <source>
        <dbReference type="PROSITE" id="PS50156"/>
    </source>
</evidence>
<feature type="transmembrane region" description="Helical" evidence="7">
    <location>
        <begin position="647"/>
        <end position="666"/>
    </location>
</feature>
<evidence type="ECO:0000313" key="9">
    <source>
        <dbReference type="EMBL" id="SBS75259.1"/>
    </source>
</evidence>
<gene>
    <name evidence="9" type="ORF">MHPYR_210044</name>
</gene>
<evidence type="ECO:0000256" key="7">
    <source>
        <dbReference type="SAM" id="Phobius"/>
    </source>
</evidence>
<keyword evidence="3" id="KW-1003">Cell membrane</keyword>
<dbReference type="AlphaFoldDB" id="A0A1Y5PD62"/>
<feature type="transmembrane region" description="Helical" evidence="7">
    <location>
        <begin position="619"/>
        <end position="641"/>
    </location>
</feature>
<dbReference type="EMBL" id="FLQS01000014">
    <property type="protein sequence ID" value="SBS75259.1"/>
    <property type="molecule type" value="Genomic_DNA"/>
</dbReference>